<dbReference type="GO" id="GO:0016887">
    <property type="term" value="F:ATP hydrolysis activity"/>
    <property type="evidence" value="ECO:0007669"/>
    <property type="project" value="InterPro"/>
</dbReference>
<evidence type="ECO:0000313" key="2">
    <source>
        <dbReference type="EMBL" id="QPS79892.1"/>
    </source>
</evidence>
<proteinExistence type="predicted"/>
<dbReference type="Proteomes" id="UP000183417">
    <property type="component" value="Unassembled WGS sequence"/>
</dbReference>
<name>A0A1H3TYV4_9BURK</name>
<reference evidence="3 4" key="1">
    <citation type="submission" date="2016-10" db="EMBL/GenBank/DDBJ databases">
        <authorList>
            <person name="de Groot N.N."/>
        </authorList>
    </citation>
    <scope>NUCLEOTIDE SEQUENCE [LARGE SCALE GENOMIC DNA]</scope>
    <source>
        <strain evidence="3 4">LMG 24775</strain>
    </source>
</reference>
<dbReference type="PANTHER" id="PTHR23077">
    <property type="entry name" value="AAA-FAMILY ATPASE"/>
    <property type="match status" value="1"/>
</dbReference>
<dbReference type="SUPFAM" id="SSF52540">
    <property type="entry name" value="P-loop containing nucleoside triphosphate hydrolases"/>
    <property type="match status" value="1"/>
</dbReference>
<gene>
    <name evidence="2" type="ORF">I6G47_23180</name>
    <name evidence="3" type="ORF">SAMN05421547_13328</name>
</gene>
<dbReference type="GeneID" id="94692645"/>
<dbReference type="InterPro" id="IPR050168">
    <property type="entry name" value="AAA_ATPase_domain"/>
</dbReference>
<dbReference type="KEGG" id="dla:I6G47_23180"/>
<dbReference type="InterPro" id="IPR027417">
    <property type="entry name" value="P-loop_NTPase"/>
</dbReference>
<dbReference type="InterPro" id="IPR003593">
    <property type="entry name" value="AAA+_ATPase"/>
</dbReference>
<evidence type="ECO:0000313" key="3">
    <source>
        <dbReference type="EMBL" id="SDZ54439.1"/>
    </source>
</evidence>
<dbReference type="PANTHER" id="PTHR23077:SF198">
    <property type="entry name" value="ATP-DEPENDENT ZINC METALLOPROTEASE FTSH"/>
    <property type="match status" value="1"/>
</dbReference>
<dbReference type="AlphaFoldDB" id="A0A1H3TYV4"/>
<dbReference type="InterPro" id="IPR003959">
    <property type="entry name" value="ATPase_AAA_core"/>
</dbReference>
<sequence length="327" mass="36578">MARADQIKALFRAYAGNEDAQFISVALQVAADEARRGHSKLAAELRELIEKARAPAAPRARARTLPLVQPRGELAELLTAQYPQHPLKHMVLSREVEQKLQRVLLEQRQHERLSEHGLTARRKLLLVGPPGTGKTMTAAVLATELKLPLFTARFDSLITKFMGESASKLRLVFEALKITRGVYFFDEFDSLGMQRGGQHDVAEMRRTLNMFLQLIEQDTSDSIIVAATNHGASLDTALFRRFDDVIRYATPDEAQVDELLRNRLAMMAPADLNWSNLVPRAVGLSHSEITKACEDAIKDAILEERSSISEKSVLTHLQERAASQLHN</sequence>
<dbReference type="EMBL" id="CP065748">
    <property type="protein sequence ID" value="QPS79892.1"/>
    <property type="molecule type" value="Genomic_DNA"/>
</dbReference>
<dbReference type="Pfam" id="PF00004">
    <property type="entry name" value="AAA"/>
    <property type="match status" value="1"/>
</dbReference>
<dbReference type="CDD" id="cd19481">
    <property type="entry name" value="RecA-like_protease"/>
    <property type="match status" value="1"/>
</dbReference>
<keyword evidence="2" id="KW-0547">Nucleotide-binding</keyword>
<dbReference type="RefSeq" id="WP_034348563.1">
    <property type="nucleotide sequence ID" value="NZ_CP065748.1"/>
</dbReference>
<dbReference type="SMART" id="SM00382">
    <property type="entry name" value="AAA"/>
    <property type="match status" value="1"/>
</dbReference>
<accession>A0A1H3TYV4</accession>
<evidence type="ECO:0000313" key="4">
    <source>
        <dbReference type="Proteomes" id="UP000183417"/>
    </source>
</evidence>
<organism evidence="3 4">
    <name type="scientific">Delftia lacustris</name>
    <dbReference type="NCBI Taxonomy" id="558537"/>
    <lineage>
        <taxon>Bacteria</taxon>
        <taxon>Pseudomonadati</taxon>
        <taxon>Pseudomonadota</taxon>
        <taxon>Betaproteobacteria</taxon>
        <taxon>Burkholderiales</taxon>
        <taxon>Comamonadaceae</taxon>
        <taxon>Delftia</taxon>
    </lineage>
</organism>
<evidence type="ECO:0000313" key="5">
    <source>
        <dbReference type="Proteomes" id="UP000595064"/>
    </source>
</evidence>
<dbReference type="Proteomes" id="UP000595064">
    <property type="component" value="Chromosome"/>
</dbReference>
<dbReference type="Gene3D" id="3.40.50.300">
    <property type="entry name" value="P-loop containing nucleotide triphosphate hydrolases"/>
    <property type="match status" value="1"/>
</dbReference>
<feature type="domain" description="AAA+ ATPase" evidence="1">
    <location>
        <begin position="120"/>
        <end position="252"/>
    </location>
</feature>
<protein>
    <submittedName>
        <fullName evidence="2">ATP-binding protein</fullName>
    </submittedName>
    <submittedName>
        <fullName evidence="3">ATPase family associated with various cellular activities (AAA)</fullName>
    </submittedName>
</protein>
<keyword evidence="2" id="KW-0067">ATP-binding</keyword>
<reference evidence="2 5" key="2">
    <citation type="submission" date="2020-12" db="EMBL/GenBank/DDBJ databases">
        <title>FDA dAtabase for Regulatory Grade micrObial Sequences (FDA-ARGOS): Supporting development and validation of Infectious Disease Dx tests.</title>
        <authorList>
            <person name="Sproer C."/>
            <person name="Gronow S."/>
            <person name="Severitt S."/>
            <person name="Schroder I."/>
            <person name="Tallon L."/>
            <person name="Sadzewicz L."/>
            <person name="Zhao X."/>
            <person name="Boylan J."/>
            <person name="Ott S."/>
            <person name="Bowen H."/>
            <person name="Vavikolanu K."/>
            <person name="Mehta A."/>
            <person name="Aluvathingal J."/>
            <person name="Nadendla S."/>
            <person name="Lowell S."/>
            <person name="Myers T."/>
            <person name="Yan Y."/>
            <person name="Sichtig H."/>
        </authorList>
    </citation>
    <scope>NUCLEOTIDE SEQUENCE [LARGE SCALE GENOMIC DNA]</scope>
    <source>
        <strain evidence="2 5">FDAARGOS_890</strain>
    </source>
</reference>
<dbReference type="GO" id="GO:0005524">
    <property type="term" value="F:ATP binding"/>
    <property type="evidence" value="ECO:0007669"/>
    <property type="project" value="UniProtKB-KW"/>
</dbReference>
<evidence type="ECO:0000259" key="1">
    <source>
        <dbReference type="SMART" id="SM00382"/>
    </source>
</evidence>
<dbReference type="EMBL" id="FNPE01000033">
    <property type="protein sequence ID" value="SDZ54439.1"/>
    <property type="molecule type" value="Genomic_DNA"/>
</dbReference>
<keyword evidence="5" id="KW-1185">Reference proteome</keyword>